<dbReference type="GO" id="GO:0005886">
    <property type="term" value="C:plasma membrane"/>
    <property type="evidence" value="ECO:0007669"/>
    <property type="project" value="UniProtKB-SubCell"/>
</dbReference>
<evidence type="ECO:0000256" key="9">
    <source>
        <dbReference type="ARBA" id="ARBA00023310"/>
    </source>
</evidence>
<keyword evidence="7 10" id="KW-0472">Membrane</keyword>
<comment type="caution">
    <text evidence="11">The sequence shown here is derived from an EMBL/GenBank/DDBJ whole genome shotgun (WGS) entry which is preliminary data.</text>
</comment>
<dbReference type="STRING" id="1798475.A2837_01235"/>
<evidence type="ECO:0000256" key="5">
    <source>
        <dbReference type="ARBA" id="ARBA00022781"/>
    </source>
</evidence>
<dbReference type="NCBIfam" id="TIGR01146">
    <property type="entry name" value="ATPsyn_F1gamma"/>
    <property type="match status" value="1"/>
</dbReference>
<keyword evidence="4 10" id="KW-0813">Transport</keyword>
<accession>A0A1F6BXY7</accession>
<evidence type="ECO:0000256" key="7">
    <source>
        <dbReference type="ARBA" id="ARBA00023136"/>
    </source>
</evidence>
<dbReference type="PROSITE" id="PS00153">
    <property type="entry name" value="ATPASE_GAMMA"/>
    <property type="match status" value="1"/>
</dbReference>
<dbReference type="Pfam" id="PF00231">
    <property type="entry name" value="ATP-synt"/>
    <property type="match status" value="1"/>
</dbReference>
<evidence type="ECO:0000256" key="8">
    <source>
        <dbReference type="ARBA" id="ARBA00023196"/>
    </source>
</evidence>
<dbReference type="Gene3D" id="1.10.287.80">
    <property type="entry name" value="ATP synthase, gamma subunit, helix hairpin domain"/>
    <property type="match status" value="2"/>
</dbReference>
<evidence type="ECO:0000256" key="10">
    <source>
        <dbReference type="HAMAP-Rule" id="MF_00815"/>
    </source>
</evidence>
<evidence type="ECO:0000256" key="6">
    <source>
        <dbReference type="ARBA" id="ARBA00023065"/>
    </source>
</evidence>
<evidence type="ECO:0000256" key="2">
    <source>
        <dbReference type="ARBA" id="ARBA00004170"/>
    </source>
</evidence>
<reference evidence="11 12" key="1">
    <citation type="journal article" date="2016" name="Nat. Commun.">
        <title>Thousands of microbial genomes shed light on interconnected biogeochemical processes in an aquifer system.</title>
        <authorList>
            <person name="Anantharaman K."/>
            <person name="Brown C.T."/>
            <person name="Hug L.A."/>
            <person name="Sharon I."/>
            <person name="Castelle C.J."/>
            <person name="Probst A.J."/>
            <person name="Thomas B.C."/>
            <person name="Singh A."/>
            <person name="Wilkins M.J."/>
            <person name="Karaoz U."/>
            <person name="Brodie E.L."/>
            <person name="Williams K.H."/>
            <person name="Hubbard S.S."/>
            <person name="Banfield J.F."/>
        </authorList>
    </citation>
    <scope>NUCLEOTIDE SEQUENCE [LARGE SCALE GENOMIC DNA]</scope>
</reference>
<dbReference type="GO" id="GO:0042777">
    <property type="term" value="P:proton motive force-driven plasma membrane ATP synthesis"/>
    <property type="evidence" value="ECO:0007669"/>
    <property type="project" value="UniProtKB-UniRule"/>
</dbReference>
<dbReference type="HAMAP" id="MF_00815">
    <property type="entry name" value="ATP_synth_gamma_bact"/>
    <property type="match status" value="1"/>
</dbReference>
<comment type="subcellular location">
    <subcellularLocation>
        <location evidence="10">Cell membrane</location>
        <topology evidence="10">Peripheral membrane protein</topology>
    </subcellularLocation>
    <subcellularLocation>
        <location evidence="2">Membrane</location>
        <topology evidence="2">Peripheral membrane protein</topology>
    </subcellularLocation>
</comment>
<name>A0A1F6BXY7_9BACT</name>
<gene>
    <name evidence="10" type="primary">atpG</name>
    <name evidence="11" type="ORF">A2837_01235</name>
</gene>
<proteinExistence type="inferred from homology"/>
<evidence type="ECO:0000313" key="12">
    <source>
        <dbReference type="Proteomes" id="UP000176322"/>
    </source>
</evidence>
<comment type="similarity">
    <text evidence="3 10">Belongs to the ATPase gamma chain family.</text>
</comment>
<keyword evidence="6 10" id="KW-0406">Ion transport</keyword>
<sequence length="300" mass="33115">MALKQVKSKIVATKKTGQVTKAMEAVSAVKMRKSQEKALQGRPYVRSALRILARLASSRDGLAHPFVVPKSEGKRLLVVITSDKGLAGSVNSAVLKLVDELVKDKDVEVIPVGRKAVDYANRMELVSHGAYTNISDDVKVPDVTEIARSVFSLYKDGRYKSVEVVYQNFLSTFEQAPTRRRILPLDPAELHFVLQSIRPKTGRYSEAEESTDNVADYLIEPSPEIVLDTLMPQLIEIMIYHSLIESKASEHSARMVAMKNATDKTKEVIKSLTIKYNKERQAAITAEVSEITAGAAAVST</sequence>
<dbReference type="InterPro" id="IPR000131">
    <property type="entry name" value="ATP_synth_F1_gsu"/>
</dbReference>
<dbReference type="PANTHER" id="PTHR11693">
    <property type="entry name" value="ATP SYNTHASE GAMMA CHAIN"/>
    <property type="match status" value="1"/>
</dbReference>
<dbReference type="CDD" id="cd12151">
    <property type="entry name" value="F1-ATPase_gamma"/>
    <property type="match status" value="1"/>
</dbReference>
<comment type="subunit">
    <text evidence="10">F-type ATPases have 2 components, CF(1) - the catalytic core - and CF(0) - the membrane proton channel. CF(1) has five subunits: alpha(3), beta(3), gamma(1), delta(1), epsilon(1). CF(0) has three main subunits: a, b and c.</text>
</comment>
<dbReference type="InterPro" id="IPR035968">
    <property type="entry name" value="ATP_synth_F1_ATPase_gsu"/>
</dbReference>
<evidence type="ECO:0000256" key="4">
    <source>
        <dbReference type="ARBA" id="ARBA00022448"/>
    </source>
</evidence>
<evidence type="ECO:0000256" key="3">
    <source>
        <dbReference type="ARBA" id="ARBA00007681"/>
    </source>
</evidence>
<keyword evidence="9 10" id="KW-0066">ATP synthesis</keyword>
<keyword evidence="10" id="KW-1003">Cell membrane</keyword>
<organism evidence="11 12">
    <name type="scientific">Candidatus Kaiserbacteria bacterium RIFCSPHIGHO2_01_FULL_46_22</name>
    <dbReference type="NCBI Taxonomy" id="1798475"/>
    <lineage>
        <taxon>Bacteria</taxon>
        <taxon>Candidatus Kaiseribacteriota</taxon>
    </lineage>
</organism>
<dbReference type="Proteomes" id="UP000176322">
    <property type="component" value="Unassembled WGS sequence"/>
</dbReference>
<keyword evidence="5 10" id="KW-0375">Hydrogen ion transport</keyword>
<comment type="function">
    <text evidence="1 10">Produces ATP from ADP in the presence of a proton gradient across the membrane. The gamma chain is believed to be important in regulating ATPase activity and the flow of protons through the CF(0) complex.</text>
</comment>
<dbReference type="SUPFAM" id="SSF52943">
    <property type="entry name" value="ATP synthase (F1-ATPase), gamma subunit"/>
    <property type="match status" value="1"/>
</dbReference>
<dbReference type="EMBL" id="MFKO01000002">
    <property type="protein sequence ID" value="OGG41819.1"/>
    <property type="molecule type" value="Genomic_DNA"/>
</dbReference>
<evidence type="ECO:0000313" key="11">
    <source>
        <dbReference type="EMBL" id="OGG41819.1"/>
    </source>
</evidence>
<dbReference type="GO" id="GO:0005524">
    <property type="term" value="F:ATP binding"/>
    <property type="evidence" value="ECO:0007669"/>
    <property type="project" value="UniProtKB-UniRule"/>
</dbReference>
<dbReference type="Gene3D" id="3.40.1380.10">
    <property type="match status" value="1"/>
</dbReference>
<dbReference type="GO" id="GO:0046933">
    <property type="term" value="F:proton-transporting ATP synthase activity, rotational mechanism"/>
    <property type="evidence" value="ECO:0007669"/>
    <property type="project" value="UniProtKB-UniRule"/>
</dbReference>
<dbReference type="PRINTS" id="PR00126">
    <property type="entry name" value="ATPASEGAMMA"/>
</dbReference>
<dbReference type="PANTHER" id="PTHR11693:SF22">
    <property type="entry name" value="ATP SYNTHASE SUBUNIT GAMMA, MITOCHONDRIAL"/>
    <property type="match status" value="1"/>
</dbReference>
<evidence type="ECO:0000256" key="1">
    <source>
        <dbReference type="ARBA" id="ARBA00003456"/>
    </source>
</evidence>
<dbReference type="AlphaFoldDB" id="A0A1F6BXY7"/>
<protein>
    <recommendedName>
        <fullName evidence="10">ATP synthase gamma chain</fullName>
    </recommendedName>
    <alternativeName>
        <fullName evidence="10">ATP synthase F1 sector gamma subunit</fullName>
    </alternativeName>
    <alternativeName>
        <fullName evidence="10">F-ATPase gamma subunit</fullName>
    </alternativeName>
</protein>
<dbReference type="GO" id="GO:0045259">
    <property type="term" value="C:proton-transporting ATP synthase complex"/>
    <property type="evidence" value="ECO:0007669"/>
    <property type="project" value="UniProtKB-KW"/>
</dbReference>
<dbReference type="InterPro" id="IPR023632">
    <property type="entry name" value="ATP_synth_F1_gsu_CS"/>
</dbReference>
<keyword evidence="8 10" id="KW-0139">CF(1)</keyword>